<sequence>MQMADRTEALKWRHYRITQYRRRRSERRNMMAPQLADIVEGFIFGTLFMLLVWGVAYWWVTGEVLIRW</sequence>
<evidence type="ECO:0000256" key="1">
    <source>
        <dbReference type="SAM" id="Phobius"/>
    </source>
</evidence>
<proteinExistence type="predicted"/>
<protein>
    <submittedName>
        <fullName evidence="2">Uncharacterized protein</fullName>
    </submittedName>
</protein>
<name>A0A8S5LF73_9CAUD</name>
<keyword evidence="1" id="KW-0812">Transmembrane</keyword>
<accession>A0A8S5LF73</accession>
<feature type="transmembrane region" description="Helical" evidence="1">
    <location>
        <begin position="38"/>
        <end position="60"/>
    </location>
</feature>
<reference evidence="2" key="1">
    <citation type="journal article" date="2021" name="Proc. Natl. Acad. Sci. U.S.A.">
        <title>A Catalog of Tens of Thousands of Viruses from Human Metagenomes Reveals Hidden Associations with Chronic Diseases.</title>
        <authorList>
            <person name="Tisza M.J."/>
            <person name="Buck C.B."/>
        </authorList>
    </citation>
    <scope>NUCLEOTIDE SEQUENCE</scope>
    <source>
        <strain evidence="2">Cttkn18</strain>
    </source>
</reference>
<keyword evidence="1" id="KW-0472">Membrane</keyword>
<keyword evidence="1" id="KW-1133">Transmembrane helix</keyword>
<evidence type="ECO:0000313" key="2">
    <source>
        <dbReference type="EMBL" id="DAD68507.1"/>
    </source>
</evidence>
<dbReference type="EMBL" id="BK014703">
    <property type="protein sequence ID" value="DAD68507.1"/>
    <property type="molecule type" value="Genomic_DNA"/>
</dbReference>
<organism evidence="2">
    <name type="scientific">Siphoviridae sp. cttkn18</name>
    <dbReference type="NCBI Taxonomy" id="2823607"/>
    <lineage>
        <taxon>Viruses</taxon>
        <taxon>Duplodnaviria</taxon>
        <taxon>Heunggongvirae</taxon>
        <taxon>Uroviricota</taxon>
        <taxon>Caudoviricetes</taxon>
    </lineage>
</organism>